<evidence type="ECO:0000313" key="1">
    <source>
        <dbReference type="EMBL" id="KAH9425497.1"/>
    </source>
</evidence>
<reference evidence="1 2" key="1">
    <citation type="journal article" date="2018" name="J. Allergy Clin. Immunol.">
        <title>High-quality assembly of Dermatophagoides pteronyssinus genome and transcriptome reveals a wide range of novel allergens.</title>
        <authorList>
            <person name="Liu X.Y."/>
            <person name="Yang K.Y."/>
            <person name="Wang M.Q."/>
            <person name="Kwok J.S."/>
            <person name="Zeng X."/>
            <person name="Yang Z."/>
            <person name="Xiao X.J."/>
            <person name="Lau C.P."/>
            <person name="Li Y."/>
            <person name="Huang Z.M."/>
            <person name="Ba J.G."/>
            <person name="Yim A.K."/>
            <person name="Ouyang C.Y."/>
            <person name="Ngai S.M."/>
            <person name="Chan T.F."/>
            <person name="Leung E.L."/>
            <person name="Liu L."/>
            <person name="Liu Z.G."/>
            <person name="Tsui S.K."/>
        </authorList>
    </citation>
    <scope>NUCLEOTIDE SEQUENCE [LARGE SCALE GENOMIC DNA]</scope>
    <source>
        <strain evidence="1">Derp</strain>
    </source>
</reference>
<comment type="caution">
    <text evidence="1">The sequence shown here is derived from an EMBL/GenBank/DDBJ whole genome shotgun (WGS) entry which is preliminary data.</text>
</comment>
<gene>
    <name evidence="1" type="ORF">DERP_006106</name>
</gene>
<proteinExistence type="predicted"/>
<reference evidence="1 2" key="2">
    <citation type="journal article" date="2022" name="Mol. Biol. Evol.">
        <title>Comparative Genomics Reveals Insights into the Divergent Evolution of Astigmatic Mites and Household Pest Adaptations.</title>
        <authorList>
            <person name="Xiong Q."/>
            <person name="Wan A.T."/>
            <person name="Liu X."/>
            <person name="Fung C.S."/>
            <person name="Xiao X."/>
            <person name="Malainual N."/>
            <person name="Hou J."/>
            <person name="Wang L."/>
            <person name="Wang M."/>
            <person name="Yang K.Y."/>
            <person name="Cui Y."/>
            <person name="Leung E.L."/>
            <person name="Nong W."/>
            <person name="Shin S.K."/>
            <person name="Au S.W."/>
            <person name="Jeong K.Y."/>
            <person name="Chew F.T."/>
            <person name="Hui J.H."/>
            <person name="Leung T.F."/>
            <person name="Tungtrongchitr A."/>
            <person name="Zhong N."/>
            <person name="Liu Z."/>
            <person name="Tsui S.K."/>
        </authorList>
    </citation>
    <scope>NUCLEOTIDE SEQUENCE [LARGE SCALE GENOMIC DNA]</scope>
    <source>
        <strain evidence="1">Derp</strain>
    </source>
</reference>
<organism evidence="1 2">
    <name type="scientific">Dermatophagoides pteronyssinus</name>
    <name type="common">European house dust mite</name>
    <dbReference type="NCBI Taxonomy" id="6956"/>
    <lineage>
        <taxon>Eukaryota</taxon>
        <taxon>Metazoa</taxon>
        <taxon>Ecdysozoa</taxon>
        <taxon>Arthropoda</taxon>
        <taxon>Chelicerata</taxon>
        <taxon>Arachnida</taxon>
        <taxon>Acari</taxon>
        <taxon>Acariformes</taxon>
        <taxon>Sarcoptiformes</taxon>
        <taxon>Astigmata</taxon>
        <taxon>Psoroptidia</taxon>
        <taxon>Analgoidea</taxon>
        <taxon>Pyroglyphidae</taxon>
        <taxon>Dermatophagoidinae</taxon>
        <taxon>Dermatophagoides</taxon>
    </lineage>
</organism>
<sequence>MLVLAASIVTACIRSRNLSTSVSTSFNCESNVRIRDCARCKLVSNFFNSLSNGSILCKTLEYSTFALTHSANGAAAADARFAVRKTPSKISRIISGGARNERISDNESERIPPIAALADCKIGSISFNSSSIFNLRSFRLSVSIFIPSVRFESNNFFCSYASFLTKNEHKSAINNFLNYSLMFYKFHIVLIVHHDYHNVLMNQ</sequence>
<dbReference type="EMBL" id="NJHN03000018">
    <property type="protein sequence ID" value="KAH9425497.1"/>
    <property type="molecule type" value="Genomic_DNA"/>
</dbReference>
<keyword evidence="2" id="KW-1185">Reference proteome</keyword>
<accession>A0ABQ8JSC1</accession>
<dbReference type="Proteomes" id="UP000887458">
    <property type="component" value="Unassembled WGS sequence"/>
</dbReference>
<name>A0ABQ8JSC1_DERPT</name>
<evidence type="ECO:0000313" key="2">
    <source>
        <dbReference type="Proteomes" id="UP000887458"/>
    </source>
</evidence>
<protein>
    <submittedName>
        <fullName evidence="1">Uncharacterized protein</fullName>
    </submittedName>
</protein>